<dbReference type="InterPro" id="IPR000014">
    <property type="entry name" value="PAS"/>
</dbReference>
<dbReference type="InterPro" id="IPR013656">
    <property type="entry name" value="PAS_4"/>
</dbReference>
<accession>A0AAE2RBI3</accession>
<dbReference type="Proteomes" id="UP000655037">
    <property type="component" value="Unassembled WGS sequence"/>
</dbReference>
<keyword evidence="1" id="KW-0145">Chemotaxis</keyword>
<reference evidence="8" key="1">
    <citation type="submission" date="2020-11" db="EMBL/GenBank/DDBJ databases">
        <title>Agrobacterium vitis strain K377 genome.</title>
        <authorList>
            <person name="Xi H."/>
        </authorList>
    </citation>
    <scope>NUCLEOTIDE SEQUENCE</scope>
    <source>
        <strain evidence="8">K377</strain>
        <plasmid evidence="8">unnamed3</plasmid>
    </source>
</reference>
<feature type="domain" description="PAS" evidence="6">
    <location>
        <begin position="8"/>
        <end position="65"/>
    </location>
</feature>
<dbReference type="PANTHER" id="PTHR43531:SF11">
    <property type="entry name" value="METHYL-ACCEPTING CHEMOTAXIS PROTEIN 3"/>
    <property type="match status" value="1"/>
</dbReference>
<evidence type="ECO:0000256" key="3">
    <source>
        <dbReference type="PROSITE-ProRule" id="PRU00284"/>
    </source>
</evidence>
<evidence type="ECO:0000256" key="1">
    <source>
        <dbReference type="ARBA" id="ARBA00022500"/>
    </source>
</evidence>
<feature type="region of interest" description="Disordered" evidence="4">
    <location>
        <begin position="549"/>
        <end position="575"/>
    </location>
</feature>
<feature type="compositionally biased region" description="Basic and acidic residues" evidence="4">
    <location>
        <begin position="563"/>
        <end position="575"/>
    </location>
</feature>
<dbReference type="SUPFAM" id="SSF55785">
    <property type="entry name" value="PYP-like sensor domain (PAS domain)"/>
    <property type="match status" value="2"/>
</dbReference>
<evidence type="ECO:0000313" key="8">
    <source>
        <dbReference type="EMBL" id="MBF2714414.1"/>
    </source>
</evidence>
<name>A0AAE2RBI3_AGRVI</name>
<dbReference type="SMART" id="SM00283">
    <property type="entry name" value="MA"/>
    <property type="match status" value="1"/>
</dbReference>
<feature type="domain" description="PAC" evidence="7">
    <location>
        <begin position="205"/>
        <end position="257"/>
    </location>
</feature>
<dbReference type="SMART" id="SM00086">
    <property type="entry name" value="PAC"/>
    <property type="match status" value="2"/>
</dbReference>
<dbReference type="PROSITE" id="PS50112">
    <property type="entry name" value="PAS"/>
    <property type="match status" value="1"/>
</dbReference>
<dbReference type="CDD" id="cd11386">
    <property type="entry name" value="MCP_signal"/>
    <property type="match status" value="1"/>
</dbReference>
<comment type="similarity">
    <text evidence="2">Belongs to the methyl-accepting chemotaxis (MCP) protein family.</text>
</comment>
<dbReference type="NCBIfam" id="TIGR00229">
    <property type="entry name" value="sensory_box"/>
    <property type="match status" value="2"/>
</dbReference>
<evidence type="ECO:0000259" key="6">
    <source>
        <dbReference type="PROSITE" id="PS50112"/>
    </source>
</evidence>
<dbReference type="EMBL" id="JACXXJ020000004">
    <property type="protein sequence ID" value="MBF2714414.1"/>
    <property type="molecule type" value="Genomic_DNA"/>
</dbReference>
<dbReference type="Gene3D" id="1.10.287.950">
    <property type="entry name" value="Methyl-accepting chemotaxis protein"/>
    <property type="match status" value="1"/>
</dbReference>
<dbReference type="GO" id="GO:0006935">
    <property type="term" value="P:chemotaxis"/>
    <property type="evidence" value="ECO:0007669"/>
    <property type="project" value="UniProtKB-KW"/>
</dbReference>
<sequence>MGLLSIVFGSDIKAIFDAINRSQGVIEFDIQGNILDANDNFCKTLGYAKSDIIGKHHRIFLDPEEVKTKAYADFWAKLVSGQFDQRQYKRFTKSGDPIWIEASYNPVFRGGKPYKIVKIATDITASTNKAMDGDGKMEALLRSQAVIEFTPTGQILTANENFCKAMNYDLSEIIGKNHSMFCEQAYIASPDYKEFWRKLGADEFQSDEFLRIGKGGKKVYIQATYNPITDEKGKVVKVVKFAIDVTGRVNAIAAIGAGLERLSDCNIRMTIDEPFIPTFEHLRKDFNMSIGKFQETLAQVLAETAAVSANSHDMLKGSTSLAKRSEQQAAALEQTSAALEEITATVRESSARSKDTRNLVRDARQAATESVKVVNFTVAAMSRIEGASKEISNIITVIDEIAFQTNLLALNAGVEAARAGESGKGFAVVAQEVRELAQRSAKAAKEISELIAKSTNEVKDGVRLVGETGSALNRIESFVQSIDVNIEAISTAASEQSTSLTEISTAVNALDQMTQQNAGMVSGMNAISEALSSGAAKLSELANRFQLNRRSAIREPGSSAAMRDNDRPESNRSAA</sequence>
<dbReference type="InterPro" id="IPR051310">
    <property type="entry name" value="MCP_chemotaxis"/>
</dbReference>
<organism evidence="8 9">
    <name type="scientific">Agrobacterium vitis</name>
    <name type="common">Rhizobium vitis</name>
    <dbReference type="NCBI Taxonomy" id="373"/>
    <lineage>
        <taxon>Bacteria</taxon>
        <taxon>Pseudomonadati</taxon>
        <taxon>Pseudomonadota</taxon>
        <taxon>Alphaproteobacteria</taxon>
        <taxon>Hyphomicrobiales</taxon>
        <taxon>Rhizobiaceae</taxon>
        <taxon>Rhizobium/Agrobacterium group</taxon>
        <taxon>Agrobacterium</taxon>
    </lineage>
</organism>
<dbReference type="RefSeq" id="WP_156537426.1">
    <property type="nucleotide sequence ID" value="NZ_JACXXJ020000004.1"/>
</dbReference>
<dbReference type="SMART" id="SM00091">
    <property type="entry name" value="PAS"/>
    <property type="match status" value="2"/>
</dbReference>
<comment type="caution">
    <text evidence="8">The sequence shown here is derived from an EMBL/GenBank/DDBJ whole genome shotgun (WGS) entry which is preliminary data.</text>
</comment>
<evidence type="ECO:0000313" key="9">
    <source>
        <dbReference type="Proteomes" id="UP000655037"/>
    </source>
</evidence>
<dbReference type="AlphaFoldDB" id="A0AAE2RBI3"/>
<dbReference type="InterPro" id="IPR035965">
    <property type="entry name" value="PAS-like_dom_sf"/>
</dbReference>
<dbReference type="Pfam" id="PF08448">
    <property type="entry name" value="PAS_4"/>
    <property type="match status" value="1"/>
</dbReference>
<dbReference type="InterPro" id="IPR001610">
    <property type="entry name" value="PAC"/>
</dbReference>
<dbReference type="SUPFAM" id="SSF58104">
    <property type="entry name" value="Methyl-accepting chemotaxis protein (MCP) signaling domain"/>
    <property type="match status" value="1"/>
</dbReference>
<evidence type="ECO:0000259" key="5">
    <source>
        <dbReference type="PROSITE" id="PS50111"/>
    </source>
</evidence>
<evidence type="ECO:0000259" key="7">
    <source>
        <dbReference type="PROSITE" id="PS50113"/>
    </source>
</evidence>
<dbReference type="InterPro" id="IPR013655">
    <property type="entry name" value="PAS_fold_3"/>
</dbReference>
<evidence type="ECO:0000256" key="4">
    <source>
        <dbReference type="SAM" id="MobiDB-lite"/>
    </source>
</evidence>
<keyword evidence="3" id="KW-0807">Transducer</keyword>
<dbReference type="GO" id="GO:0007165">
    <property type="term" value="P:signal transduction"/>
    <property type="evidence" value="ECO:0007669"/>
    <property type="project" value="UniProtKB-KW"/>
</dbReference>
<dbReference type="PRINTS" id="PR00260">
    <property type="entry name" value="CHEMTRNSDUCR"/>
</dbReference>
<dbReference type="PANTHER" id="PTHR43531">
    <property type="entry name" value="PROTEIN ICFG"/>
    <property type="match status" value="1"/>
</dbReference>
<protein>
    <submittedName>
        <fullName evidence="8">PAS domain-containing methyl-accepting chemotaxis protein</fullName>
    </submittedName>
</protein>
<gene>
    <name evidence="8" type="ORF">IEI95_009280</name>
</gene>
<dbReference type="GO" id="GO:0004888">
    <property type="term" value="F:transmembrane signaling receptor activity"/>
    <property type="evidence" value="ECO:0007669"/>
    <property type="project" value="InterPro"/>
</dbReference>
<dbReference type="Gene3D" id="3.30.450.20">
    <property type="entry name" value="PAS domain"/>
    <property type="match status" value="2"/>
</dbReference>
<keyword evidence="8" id="KW-0614">Plasmid</keyword>
<dbReference type="CDD" id="cd00130">
    <property type="entry name" value="PAS"/>
    <property type="match status" value="2"/>
</dbReference>
<dbReference type="GO" id="GO:0016020">
    <property type="term" value="C:membrane"/>
    <property type="evidence" value="ECO:0007669"/>
    <property type="project" value="InterPro"/>
</dbReference>
<evidence type="ECO:0000256" key="2">
    <source>
        <dbReference type="ARBA" id="ARBA00029447"/>
    </source>
</evidence>
<dbReference type="InterPro" id="IPR004089">
    <property type="entry name" value="MCPsignal_dom"/>
</dbReference>
<proteinExistence type="inferred from homology"/>
<dbReference type="PROSITE" id="PS50111">
    <property type="entry name" value="CHEMOTAXIS_TRANSDUC_2"/>
    <property type="match status" value="1"/>
</dbReference>
<feature type="domain" description="Methyl-accepting transducer" evidence="5">
    <location>
        <begin position="303"/>
        <end position="532"/>
    </location>
</feature>
<dbReference type="Pfam" id="PF00015">
    <property type="entry name" value="MCPsignal"/>
    <property type="match status" value="1"/>
</dbReference>
<dbReference type="InterPro" id="IPR004090">
    <property type="entry name" value="Chemotax_Me-accpt_rcpt"/>
</dbReference>
<dbReference type="InterPro" id="IPR000700">
    <property type="entry name" value="PAS-assoc_C"/>
</dbReference>
<geneLocation type="plasmid" evidence="8">
    <name>unnamed3</name>
</geneLocation>
<dbReference type="PROSITE" id="PS50113">
    <property type="entry name" value="PAC"/>
    <property type="match status" value="1"/>
</dbReference>
<dbReference type="Pfam" id="PF08447">
    <property type="entry name" value="PAS_3"/>
    <property type="match status" value="1"/>
</dbReference>